<protein>
    <submittedName>
        <fullName evidence="2">Flavodoxin</fullName>
    </submittedName>
</protein>
<gene>
    <name evidence="2" type="ORF">NCTC11087_01704</name>
</gene>
<name>A0A380LNF5_9FIRM</name>
<proteinExistence type="predicted"/>
<dbReference type="Pfam" id="PF12682">
    <property type="entry name" value="Flavodoxin_4"/>
    <property type="match status" value="1"/>
</dbReference>
<dbReference type="Gene3D" id="3.40.50.360">
    <property type="match status" value="1"/>
</dbReference>
<dbReference type="InterPro" id="IPR008254">
    <property type="entry name" value="Flavodoxin/NO_synth"/>
</dbReference>
<evidence type="ECO:0000313" key="2">
    <source>
        <dbReference type="EMBL" id="SUO04777.1"/>
    </source>
</evidence>
<dbReference type="NCBIfam" id="NF005501">
    <property type="entry name" value="PRK07116.1"/>
    <property type="match status" value="1"/>
</dbReference>
<dbReference type="RefSeq" id="WP_022790097.1">
    <property type="nucleotide sequence ID" value="NZ_UHFX01000003.1"/>
</dbReference>
<evidence type="ECO:0000259" key="1">
    <source>
        <dbReference type="PROSITE" id="PS50902"/>
    </source>
</evidence>
<feature type="domain" description="Flavodoxin-like" evidence="1">
    <location>
        <begin position="4"/>
        <end position="158"/>
    </location>
</feature>
<dbReference type="SUPFAM" id="SSF52218">
    <property type="entry name" value="Flavoproteins"/>
    <property type="match status" value="1"/>
</dbReference>
<sequence>MSKCLVVYFSASGNTREVSKRLAEKMEESLFEIQPQQSYSRADLNWNDSESRSSLEMKDPNSRPAIKNQVQNMDQYDVIFIGFPIWWYREPSIIDTFMESYDFSGKTIVPFATSGGSGMGNSSQNLQKLAPNADVKEGKRFGSRVSGTELAKWAAAYL</sequence>
<dbReference type="PANTHER" id="PTHR39201:SF1">
    <property type="entry name" value="FLAVODOXIN-LIKE DOMAIN-CONTAINING PROTEIN"/>
    <property type="match status" value="1"/>
</dbReference>
<organism evidence="2 3">
    <name type="scientific">Faecalicoccus pleomorphus</name>
    <dbReference type="NCBI Taxonomy" id="1323"/>
    <lineage>
        <taxon>Bacteria</taxon>
        <taxon>Bacillati</taxon>
        <taxon>Bacillota</taxon>
        <taxon>Erysipelotrichia</taxon>
        <taxon>Erysipelotrichales</taxon>
        <taxon>Erysipelotrichaceae</taxon>
        <taxon>Faecalicoccus</taxon>
    </lineage>
</organism>
<dbReference type="OrthoDB" id="9806505at2"/>
<reference evidence="2 3" key="1">
    <citation type="submission" date="2018-06" db="EMBL/GenBank/DDBJ databases">
        <authorList>
            <consortium name="Pathogen Informatics"/>
            <person name="Doyle S."/>
        </authorList>
    </citation>
    <scope>NUCLEOTIDE SEQUENCE [LARGE SCALE GENOMIC DNA]</scope>
    <source>
        <strain evidence="2 3">NCTC11087</strain>
    </source>
</reference>
<dbReference type="GO" id="GO:0016651">
    <property type="term" value="F:oxidoreductase activity, acting on NAD(P)H"/>
    <property type="evidence" value="ECO:0007669"/>
    <property type="project" value="UniProtKB-ARBA"/>
</dbReference>
<evidence type="ECO:0000313" key="3">
    <source>
        <dbReference type="Proteomes" id="UP000255523"/>
    </source>
</evidence>
<keyword evidence="3" id="KW-1185">Reference proteome</keyword>
<dbReference type="PROSITE" id="PS50902">
    <property type="entry name" value="FLAVODOXIN_LIKE"/>
    <property type="match status" value="1"/>
</dbReference>
<dbReference type="PANTHER" id="PTHR39201">
    <property type="entry name" value="EXPORTED PROTEIN-RELATED"/>
    <property type="match status" value="1"/>
</dbReference>
<dbReference type="EMBL" id="UHFX01000003">
    <property type="protein sequence ID" value="SUO04777.1"/>
    <property type="molecule type" value="Genomic_DNA"/>
</dbReference>
<dbReference type="GO" id="GO:0010181">
    <property type="term" value="F:FMN binding"/>
    <property type="evidence" value="ECO:0007669"/>
    <property type="project" value="InterPro"/>
</dbReference>
<accession>A0A380LNF5</accession>
<dbReference type="GeneID" id="77462649"/>
<dbReference type="AlphaFoldDB" id="A0A380LNF5"/>
<dbReference type="InterPro" id="IPR029039">
    <property type="entry name" value="Flavoprotein-like_sf"/>
</dbReference>
<dbReference type="Proteomes" id="UP000255523">
    <property type="component" value="Unassembled WGS sequence"/>
</dbReference>